<organism evidence="4 5">
    <name type="scientific">Saccoglossus kowalevskii</name>
    <name type="common">Acorn worm</name>
    <dbReference type="NCBI Taxonomy" id="10224"/>
    <lineage>
        <taxon>Eukaryota</taxon>
        <taxon>Metazoa</taxon>
        <taxon>Hemichordata</taxon>
        <taxon>Enteropneusta</taxon>
        <taxon>Harrimaniidae</taxon>
        <taxon>Saccoglossus</taxon>
    </lineage>
</organism>
<feature type="domain" description="Hydantoinase B/oxoprolinase" evidence="2">
    <location>
        <begin position="150"/>
        <end position="349"/>
    </location>
</feature>
<feature type="domain" description="Acetophenone carboxylase-like C-terminal" evidence="3">
    <location>
        <begin position="64"/>
        <end position="126"/>
    </location>
</feature>
<dbReference type="InterPro" id="IPR003692">
    <property type="entry name" value="Hydantoinase_B"/>
</dbReference>
<gene>
    <name evidence="5" type="primary">LOC102810185</name>
</gene>
<dbReference type="RefSeq" id="XP_006823155.1">
    <property type="nucleotide sequence ID" value="XM_006823092.1"/>
</dbReference>
<evidence type="ECO:0000313" key="5">
    <source>
        <dbReference type="RefSeq" id="XP_006823155.1"/>
    </source>
</evidence>
<protein>
    <submittedName>
        <fullName evidence="5">5-oxoprolinase-like</fullName>
    </submittedName>
</protein>
<feature type="coiled-coil region" evidence="1">
    <location>
        <begin position="522"/>
        <end position="564"/>
    </location>
</feature>
<evidence type="ECO:0000256" key="1">
    <source>
        <dbReference type="SAM" id="Coils"/>
    </source>
</evidence>
<evidence type="ECO:0000259" key="3">
    <source>
        <dbReference type="Pfam" id="PF19278"/>
    </source>
</evidence>
<evidence type="ECO:0000259" key="2">
    <source>
        <dbReference type="Pfam" id="PF02538"/>
    </source>
</evidence>
<dbReference type="Pfam" id="PF02538">
    <property type="entry name" value="Hydantoinase_B"/>
    <property type="match status" value="1"/>
</dbReference>
<dbReference type="Pfam" id="PF19278">
    <property type="entry name" value="Hydant_A_C"/>
    <property type="match status" value="1"/>
</dbReference>
<dbReference type="InterPro" id="IPR045079">
    <property type="entry name" value="Oxoprolinase-like"/>
</dbReference>
<dbReference type="PANTHER" id="PTHR11365:SF2">
    <property type="entry name" value="5-OXOPROLINASE"/>
    <property type="match status" value="1"/>
</dbReference>
<reference evidence="5" key="1">
    <citation type="submission" date="2025-08" db="UniProtKB">
        <authorList>
            <consortium name="RefSeq"/>
        </authorList>
    </citation>
    <scope>IDENTIFICATION</scope>
    <source>
        <tissue evidence="5">Testes</tissue>
    </source>
</reference>
<sequence length="565" mass="63321">MCSTLEDHYKAHADSCRHGDFEKSFTDRYKREFGFTIPGRLIIIDDIRVRGTGKTHIGVDEIIKCSGKSPRVDNVHVVKCFFEEVGFLDTNIYKLNELTSGHEISGPAILIETNSTILVEPNCLATITAHGDVRIQIGTSNKKTIDTELDAIQLSIFSHRFMSTAEQMGRVLQRTAISTNIKERLDFSCAMFGPDGGLVANAPHIPVHLGAMQEAVQYQMSVLGDDLHEGDVILSNHPSAGGSHLPDFTVITPVFYKTQPKPVFFVASRGHHADIGGITPGSMPPHSKSLDQEGAVFKTFKVVKDGIYQEEALIEQLMAPGKLPGCSGTRNLHDNLSDVKAQIAANHKIKYSQFVPTHAEGRLPVVPDKFKMMEIHKPEMLIKVHYMYYGSVRITPIYITETRLQQMSFEDFVGLINKEIEYLGRMGATCIQVLDDENQNVNLPRNDRFKLLLTDNIVRSNSGTLKLQIHVVDGKSPTMKSSVTKEYVDTDNDTSMSRKRRLDFVTDNSNRVTPTKIPTCKAPSLQDRENELTDKLDTLSQNMFFQKEKDVKKVREEIKEIEGEL</sequence>
<proteinExistence type="predicted"/>
<dbReference type="InterPro" id="IPR049517">
    <property type="entry name" value="ACX-like_C"/>
</dbReference>
<dbReference type="PANTHER" id="PTHR11365">
    <property type="entry name" value="5-OXOPROLINASE RELATED"/>
    <property type="match status" value="1"/>
</dbReference>
<dbReference type="GeneID" id="102810185"/>
<keyword evidence="1" id="KW-0175">Coiled coil</keyword>
<name>A0ABM0MT14_SACKO</name>
<dbReference type="Proteomes" id="UP000694865">
    <property type="component" value="Unplaced"/>
</dbReference>
<keyword evidence="4" id="KW-1185">Reference proteome</keyword>
<evidence type="ECO:0000313" key="4">
    <source>
        <dbReference type="Proteomes" id="UP000694865"/>
    </source>
</evidence>
<accession>A0ABM0MT14</accession>